<feature type="domain" description="FimV N-terminal" evidence="3">
    <location>
        <begin position="23"/>
        <end position="130"/>
    </location>
</feature>
<dbReference type="InterPro" id="IPR038440">
    <property type="entry name" value="FimV_C_sf"/>
</dbReference>
<sequence length="990" mass="102834">MRRLALGLSLIGCLLVPVTSEALGLGSIDVRTSLNQPLQADIELMGVNSGDLSSVSVKLASPALFARVGIPRPDYLTNLQFKVASTRNGKPVIRVTTSQPLRQPFLDFLLEVNWSGGRLLREYTILLNPPDYMNGRAEASAQMPAAVVAPPAQAMSGKPAAPMTPRPSSGGMAAAKPRASGQPAGAPQRYRVVKGDALWNIARQEGASSAADINKMMVGILRANPQAFIKGNINGLKTGYVLRIPPASQLARIAASEATAEVSKQNALWHQYAMRMAGKTVPESQLKAAGDMSSATGKPAMPGKTAEAGNGHLRIMGTESKSPGMGGEKIAMAGAGDQKAMEHQLSLAKEAAVSNQQQIKDLQSRIDALQGIVTKQQKLLELKNQELAALQAKAGHAGTANAPAKLALPTATTGGKLSMPASATAAHALPAMPVATTAEKPATTAMPHNATAAHPEAVAPAKPVAAPKPPAKPVEPTRTSLVDMLANNPNYLMAAGALALLLLALLWLVVRRSSKAKQTPKVRGLDQPIGAAGAEPSFDSNVVAGGVAAVAAGAATAAVAEQSADREPGGAGDDSEDGVAAQSVSEPDDDLGELPLMDEDAPAENAEAAPADDAMAEADVYIAYGLYPQAESVIQKALEDEPDNANYRSKLLECYYSANDREAFDREAQVLFDSLPNAQNDPTWQRVAALGKSLSPDNNLFSATDTGGLSAEDIVGVKSDLGDLDLGDSHDFGDLGAEGDAPSADADDQVFNLDDLDLGDDLGDDLTEVSVDEADDAKKGQADLAPVEAGATGDADLDNLDALDFSMDDLELPAEPPASSGDQDSADDLDFETLDISSDLSESDEKPQAVAAPAVEDDLDALDFDLDIATGDAMSGIEEPPEKALSTPEAAQSPADDESVLSTASDIDDLDTFGELEDLEFDVGGMDTEPATEGSGLITDGDEVATKLDLAKAYLDMGDEEGAQSTLQEVLAEGSPEQREEAESLLKQIG</sequence>
<comment type="caution">
    <text evidence="4">The sequence shown here is derived from an EMBL/GenBank/DDBJ whole genome shotgun (WGS) entry which is preliminary data.</text>
</comment>
<reference evidence="4 5" key="1">
    <citation type="journal article" date="2014" name="Genome Announc.">
        <title>Draft Genome Sequence of the Iron-Oxidizing, Acidophilic, and Halotolerant 'Thiobacillus prosperus' Type Strain DSM 5130.</title>
        <authorList>
            <person name="Ossandon F.J."/>
            <person name="Cardenas J.P."/>
            <person name="Corbett M."/>
            <person name="Quatrini R."/>
            <person name="Holmes D.S."/>
            <person name="Watkin E."/>
        </authorList>
    </citation>
    <scope>NUCLEOTIDE SEQUENCE [LARGE SCALE GENOMIC DNA]</scope>
    <source>
        <strain evidence="4 5">DSM 5130</strain>
    </source>
</reference>
<dbReference type="AlphaFoldDB" id="A0A1A6C2X0"/>
<dbReference type="Gene3D" id="1.25.40.10">
    <property type="entry name" value="Tetratricopeptide repeat domain"/>
    <property type="match status" value="1"/>
</dbReference>
<feature type="region of interest" description="Disordered" evidence="1">
    <location>
        <begin position="154"/>
        <end position="187"/>
    </location>
</feature>
<evidence type="ECO:0000256" key="1">
    <source>
        <dbReference type="SAM" id="MobiDB-lite"/>
    </source>
</evidence>
<dbReference type="Gene3D" id="3.10.350.10">
    <property type="entry name" value="LysM domain"/>
    <property type="match status" value="1"/>
</dbReference>
<accession>A0A1A6C2X0</accession>
<proteinExistence type="predicted"/>
<gene>
    <name evidence="4" type="ORF">Thpro_023156</name>
</gene>
<dbReference type="Proteomes" id="UP000029273">
    <property type="component" value="Unassembled WGS sequence"/>
</dbReference>
<protein>
    <recommendedName>
        <fullName evidence="3">FimV N-terminal domain-containing protein</fullName>
    </recommendedName>
</protein>
<feature type="region of interest" description="Disordered" evidence="1">
    <location>
        <begin position="560"/>
        <end position="596"/>
    </location>
</feature>
<keyword evidence="5" id="KW-1185">Reference proteome</keyword>
<organism evidence="4 5">
    <name type="scientific">Acidihalobacter prosperus</name>
    <dbReference type="NCBI Taxonomy" id="160660"/>
    <lineage>
        <taxon>Bacteria</taxon>
        <taxon>Pseudomonadati</taxon>
        <taxon>Pseudomonadota</taxon>
        <taxon>Gammaproteobacteria</taxon>
        <taxon>Chromatiales</taxon>
        <taxon>Ectothiorhodospiraceae</taxon>
        <taxon>Acidihalobacter</taxon>
    </lineage>
</organism>
<feature type="transmembrane region" description="Helical" evidence="2">
    <location>
        <begin position="491"/>
        <end position="510"/>
    </location>
</feature>
<evidence type="ECO:0000313" key="4">
    <source>
        <dbReference type="EMBL" id="OBS08906.1"/>
    </source>
</evidence>
<dbReference type="InterPro" id="IPR036779">
    <property type="entry name" value="LysM_dom_sf"/>
</dbReference>
<keyword evidence="2" id="KW-0472">Membrane</keyword>
<evidence type="ECO:0000256" key="2">
    <source>
        <dbReference type="SAM" id="Phobius"/>
    </source>
</evidence>
<dbReference type="SUPFAM" id="SSF48452">
    <property type="entry name" value="TPR-like"/>
    <property type="match status" value="1"/>
</dbReference>
<dbReference type="InterPro" id="IPR057840">
    <property type="entry name" value="FimV_N"/>
</dbReference>
<evidence type="ECO:0000313" key="5">
    <source>
        <dbReference type="Proteomes" id="UP000029273"/>
    </source>
</evidence>
<dbReference type="CDD" id="cd00118">
    <property type="entry name" value="LysM"/>
    <property type="match status" value="1"/>
</dbReference>
<dbReference type="NCBIfam" id="TIGR03504">
    <property type="entry name" value="FimV_Cterm"/>
    <property type="match status" value="1"/>
</dbReference>
<dbReference type="InterPro" id="IPR020012">
    <property type="entry name" value="LysM_FimV"/>
</dbReference>
<dbReference type="InterPro" id="IPR020011">
    <property type="entry name" value="FimV_C"/>
</dbReference>
<feature type="region of interest" description="Disordered" evidence="1">
    <location>
        <begin position="873"/>
        <end position="908"/>
    </location>
</feature>
<keyword evidence="2" id="KW-0812">Transmembrane</keyword>
<feature type="region of interest" description="Disordered" evidence="1">
    <location>
        <begin position="960"/>
        <end position="990"/>
    </location>
</feature>
<feature type="compositionally biased region" description="Acidic residues" evidence="1">
    <location>
        <begin position="586"/>
        <end position="596"/>
    </location>
</feature>
<dbReference type="Pfam" id="PF25800">
    <property type="entry name" value="FimV_N"/>
    <property type="match status" value="1"/>
</dbReference>
<dbReference type="InterPro" id="IPR011990">
    <property type="entry name" value="TPR-like_helical_dom_sf"/>
</dbReference>
<dbReference type="Gene3D" id="1.20.58.2200">
    <property type="match status" value="1"/>
</dbReference>
<dbReference type="EMBL" id="JQSG02000006">
    <property type="protein sequence ID" value="OBS08906.1"/>
    <property type="molecule type" value="Genomic_DNA"/>
</dbReference>
<evidence type="ECO:0000259" key="3">
    <source>
        <dbReference type="Pfam" id="PF25800"/>
    </source>
</evidence>
<feature type="region of interest" description="Disordered" evidence="1">
    <location>
        <begin position="773"/>
        <end position="798"/>
    </location>
</feature>
<feature type="region of interest" description="Disordered" evidence="1">
    <location>
        <begin position="838"/>
        <end position="857"/>
    </location>
</feature>
<dbReference type="InterPro" id="IPR018392">
    <property type="entry name" value="LysM"/>
</dbReference>
<name>A0A1A6C2X0_9GAMM</name>
<dbReference type="NCBIfam" id="TIGR03505">
    <property type="entry name" value="FimV_core"/>
    <property type="match status" value="1"/>
</dbReference>
<keyword evidence="2" id="KW-1133">Transmembrane helix</keyword>